<proteinExistence type="predicted"/>
<dbReference type="InterPro" id="IPR006439">
    <property type="entry name" value="HAD-SF_hydro_IA"/>
</dbReference>
<evidence type="ECO:0000313" key="2">
    <source>
        <dbReference type="Proteomes" id="UP000244904"/>
    </source>
</evidence>
<protein>
    <submittedName>
        <fullName evidence="1">Fructose-1-phosphate phosphatase YqaB</fullName>
        <ecNumber evidence="1">3.1.3.-</ecNumber>
    </submittedName>
</protein>
<dbReference type="EMBL" id="OMOJ01000001">
    <property type="protein sequence ID" value="SPF77860.1"/>
    <property type="molecule type" value="Genomic_DNA"/>
</dbReference>
<dbReference type="Pfam" id="PF13419">
    <property type="entry name" value="HAD_2"/>
    <property type="match status" value="1"/>
</dbReference>
<keyword evidence="2" id="KW-1185">Reference proteome</keyword>
<dbReference type="SFLD" id="SFLDS00003">
    <property type="entry name" value="Haloacid_Dehalogenase"/>
    <property type="match status" value="1"/>
</dbReference>
<dbReference type="PANTHER" id="PTHR43481:SF4">
    <property type="entry name" value="GLYCEROL-1-PHOSPHATE PHOSPHOHYDROLASE 1-RELATED"/>
    <property type="match status" value="1"/>
</dbReference>
<evidence type="ECO:0000313" key="1">
    <source>
        <dbReference type="EMBL" id="SPF77860.1"/>
    </source>
</evidence>
<dbReference type="Proteomes" id="UP000244904">
    <property type="component" value="Unassembled WGS sequence"/>
</dbReference>
<dbReference type="CDD" id="cd07505">
    <property type="entry name" value="HAD_BPGM-like"/>
    <property type="match status" value="1"/>
</dbReference>
<dbReference type="NCBIfam" id="TIGR01509">
    <property type="entry name" value="HAD-SF-IA-v3"/>
    <property type="match status" value="1"/>
</dbReference>
<dbReference type="InterPro" id="IPR036412">
    <property type="entry name" value="HAD-like_sf"/>
</dbReference>
<dbReference type="SFLD" id="SFLDG01129">
    <property type="entry name" value="C1.5:_HAD__Beta-PGM__Phosphata"/>
    <property type="match status" value="1"/>
</dbReference>
<dbReference type="InterPro" id="IPR041492">
    <property type="entry name" value="HAD_2"/>
</dbReference>
<dbReference type="SFLD" id="SFLDG01135">
    <property type="entry name" value="C1.5.6:_HAD__Beta-PGM__Phospha"/>
    <property type="match status" value="1"/>
</dbReference>
<dbReference type="PANTHER" id="PTHR43481">
    <property type="entry name" value="FRUCTOSE-1-PHOSPHATE PHOSPHATASE"/>
    <property type="match status" value="1"/>
</dbReference>
<dbReference type="InterPro" id="IPR023214">
    <property type="entry name" value="HAD_sf"/>
</dbReference>
<dbReference type="SUPFAM" id="SSF56784">
    <property type="entry name" value="HAD-like"/>
    <property type="match status" value="1"/>
</dbReference>
<dbReference type="PRINTS" id="PR00413">
    <property type="entry name" value="HADHALOGNASE"/>
</dbReference>
<dbReference type="RefSeq" id="WP_108884544.1">
    <property type="nucleotide sequence ID" value="NZ_OMOJ01000001.1"/>
</dbReference>
<dbReference type="GO" id="GO:0050308">
    <property type="term" value="F:sugar-phosphatase activity"/>
    <property type="evidence" value="ECO:0007669"/>
    <property type="project" value="TreeGrafter"/>
</dbReference>
<gene>
    <name evidence="1" type="primary">yqaB_1</name>
    <name evidence="1" type="ORF">PRI8871_00447</name>
</gene>
<dbReference type="Gene3D" id="3.40.50.1000">
    <property type="entry name" value="HAD superfamily/HAD-like"/>
    <property type="match status" value="1"/>
</dbReference>
<accession>A0A2R8APE6</accession>
<reference evidence="2" key="1">
    <citation type="submission" date="2018-03" db="EMBL/GenBank/DDBJ databases">
        <authorList>
            <person name="Rodrigo-Torres L."/>
            <person name="Arahal R. D."/>
            <person name="Lucena T."/>
        </authorList>
    </citation>
    <scope>NUCLEOTIDE SEQUENCE [LARGE SCALE GENOMIC DNA]</scope>
    <source>
        <strain evidence="2">CECT 8871</strain>
    </source>
</reference>
<sequence length="212" mass="22369">MQYAAVIFDLDGTLLDTERTAIRAGVLALAEQGHTVDEVFLHRLIGVDQTAGEAILRDALGPLDFDALSSAWVRASRQMHAGGVALRPGTLDLLTEVEARALPRAIATSSYRDGALHKLRHAGLEGRIETLVAADCVARRKPAPDPYLLAAERLGVAPEACLAFEDSDTGAQSAHAAGMTVVQIPDILPPDGRYAHHIAADLMAGARAAGLI</sequence>
<name>A0A2R8APE6_9RHOB</name>
<organism evidence="1 2">
    <name type="scientific">Pseudoprimorskyibacter insulae</name>
    <dbReference type="NCBI Taxonomy" id="1695997"/>
    <lineage>
        <taxon>Bacteria</taxon>
        <taxon>Pseudomonadati</taxon>
        <taxon>Pseudomonadota</taxon>
        <taxon>Alphaproteobacteria</taxon>
        <taxon>Rhodobacterales</taxon>
        <taxon>Paracoccaceae</taxon>
        <taxon>Pseudoprimorskyibacter</taxon>
    </lineage>
</organism>
<dbReference type="EC" id="3.1.3.-" evidence="1"/>
<dbReference type="Gene3D" id="1.10.150.240">
    <property type="entry name" value="Putative phosphatase, domain 2"/>
    <property type="match status" value="1"/>
</dbReference>
<dbReference type="InterPro" id="IPR051806">
    <property type="entry name" value="HAD-like_SPP"/>
</dbReference>
<dbReference type="InterPro" id="IPR023198">
    <property type="entry name" value="PGP-like_dom2"/>
</dbReference>
<keyword evidence="1" id="KW-0378">Hydrolase</keyword>
<dbReference type="AlphaFoldDB" id="A0A2R8APE6"/>